<accession>A0ACC5W2S7</accession>
<dbReference type="EMBL" id="JACHUQ010000039">
    <property type="protein sequence ID" value="MBZ7975246.1"/>
    <property type="molecule type" value="Genomic_DNA"/>
</dbReference>
<keyword evidence="2" id="KW-1185">Reference proteome</keyword>
<dbReference type="Proteomes" id="UP001319828">
    <property type="component" value="Unassembled WGS sequence"/>
</dbReference>
<proteinExistence type="predicted"/>
<gene>
    <name evidence="1" type="ORF">H2252_07680</name>
</gene>
<reference evidence="1" key="1">
    <citation type="submission" date="2020-07" db="EMBL/GenBank/DDBJ databases">
        <title>Campylobacter molothri sp. nov. isolated from wild birds.</title>
        <authorList>
            <person name="Miller W.G."/>
            <person name="Chapman M.H."/>
            <person name="Yee E."/>
            <person name="Lopes B.S."/>
            <person name="Forbes K.J."/>
        </authorList>
    </citation>
    <scope>NUCLEOTIDE SEQUENCE</scope>
    <source>
        <strain evidence="1">RM9754</strain>
    </source>
</reference>
<sequence length="286" mass="34580">HYFFYDDIEKPEIIPQTIIQMHQYQQGKINVKTFFKNMMNLKLDSFWFGWHGMINFKYLKKINLKFLNQVLHEDHYFGKLLFFQLNNIYIFPKKLLYYRIRKGSIMNYSNEKSYIPEYALDDYKILEENYFTYKQYHRNSSLFLTALMVFNFIDKYNNHDDLFNQIFLNKLKTWRDELLNFNPKYLNIVLYLSFSKLFKLSNNVDKNLKLISNFIKDNIIIKNTQINNLESNINNLESNINNLESNINNLESNINNLESNINNLESNINNLESELKICKHISNFHS</sequence>
<organism evidence="1 2">
    <name type="scientific">Campylobacter molothri</name>
    <dbReference type="NCBI Taxonomy" id="1032242"/>
    <lineage>
        <taxon>Bacteria</taxon>
        <taxon>Pseudomonadati</taxon>
        <taxon>Campylobacterota</taxon>
        <taxon>Epsilonproteobacteria</taxon>
        <taxon>Campylobacterales</taxon>
        <taxon>Campylobacteraceae</taxon>
        <taxon>Campylobacter</taxon>
    </lineage>
</organism>
<evidence type="ECO:0000313" key="1">
    <source>
        <dbReference type="EMBL" id="MBZ7975246.1"/>
    </source>
</evidence>
<feature type="non-terminal residue" evidence="1">
    <location>
        <position position="1"/>
    </location>
</feature>
<comment type="caution">
    <text evidence="1">The sequence shown here is derived from an EMBL/GenBank/DDBJ whole genome shotgun (WGS) entry which is preliminary data.</text>
</comment>
<feature type="non-terminal residue" evidence="1">
    <location>
        <position position="286"/>
    </location>
</feature>
<name>A0ACC5W2S7_9BACT</name>
<evidence type="ECO:0000313" key="2">
    <source>
        <dbReference type="Proteomes" id="UP001319828"/>
    </source>
</evidence>
<protein>
    <submittedName>
        <fullName evidence="1">Glycosyltransferase family 2 protein</fullName>
    </submittedName>
</protein>